<keyword evidence="1" id="KW-0479">Metal-binding</keyword>
<evidence type="ECO:0000256" key="2">
    <source>
        <dbReference type="ARBA" id="ARBA00022801"/>
    </source>
</evidence>
<dbReference type="FunFam" id="3.20.20.140:FF:000019">
    <property type="entry name" value="Cytosine deaminase"/>
    <property type="match status" value="1"/>
</dbReference>
<keyword evidence="2 4" id="KW-0378">Hydrolase</keyword>
<protein>
    <submittedName>
        <fullName evidence="4">N-isopropylammelide isopropyl amidohydrolase</fullName>
    </submittedName>
</protein>
<dbReference type="KEGG" id="mmed:Mame_02842"/>
<dbReference type="EMBL" id="CP020330">
    <property type="protein sequence ID" value="AQZ52165.1"/>
    <property type="molecule type" value="Genomic_DNA"/>
</dbReference>
<dbReference type="Proteomes" id="UP000191135">
    <property type="component" value="Chromosome"/>
</dbReference>
<evidence type="ECO:0000256" key="1">
    <source>
        <dbReference type="ARBA" id="ARBA00022723"/>
    </source>
</evidence>
<dbReference type="RefSeq" id="WP_018063155.1">
    <property type="nucleotide sequence ID" value="NZ_AQWH01000002.1"/>
</dbReference>
<dbReference type="Gene3D" id="3.20.20.140">
    <property type="entry name" value="Metal-dependent hydrolases"/>
    <property type="match status" value="1"/>
</dbReference>
<dbReference type="InterPro" id="IPR032466">
    <property type="entry name" value="Metal_Hydrolase"/>
</dbReference>
<dbReference type="STRING" id="1122214.Mame_02842"/>
<dbReference type="CDD" id="cd01293">
    <property type="entry name" value="Bact_CD"/>
    <property type="match status" value="1"/>
</dbReference>
<dbReference type="PANTHER" id="PTHR32027">
    <property type="entry name" value="CYTOSINE DEAMINASE"/>
    <property type="match status" value="1"/>
</dbReference>
<dbReference type="InterPro" id="IPR011059">
    <property type="entry name" value="Metal-dep_hydrolase_composite"/>
</dbReference>
<evidence type="ECO:0000313" key="4">
    <source>
        <dbReference type="EMBL" id="AQZ52165.1"/>
    </source>
</evidence>
<dbReference type="GO" id="GO:0046872">
    <property type="term" value="F:metal ion binding"/>
    <property type="evidence" value="ECO:0007669"/>
    <property type="project" value="UniProtKB-KW"/>
</dbReference>
<dbReference type="Gene3D" id="2.30.40.10">
    <property type="entry name" value="Urease, subunit C, domain 1"/>
    <property type="match status" value="1"/>
</dbReference>
<accession>A0A1U9Z385</accession>
<feature type="domain" description="Amidohydrolase 3" evidence="3">
    <location>
        <begin position="142"/>
        <end position="371"/>
    </location>
</feature>
<dbReference type="PANTHER" id="PTHR32027:SF9">
    <property type="entry name" value="BLL3847 PROTEIN"/>
    <property type="match status" value="1"/>
</dbReference>
<proteinExistence type="predicted"/>
<dbReference type="SUPFAM" id="SSF51556">
    <property type="entry name" value="Metallo-dependent hydrolases"/>
    <property type="match status" value="1"/>
</dbReference>
<dbReference type="SUPFAM" id="SSF51338">
    <property type="entry name" value="Composite domain of metallo-dependent hydrolases"/>
    <property type="match status" value="1"/>
</dbReference>
<gene>
    <name evidence="4" type="primary">atzC</name>
    <name evidence="4" type="ORF">Mame_02842</name>
</gene>
<reference evidence="4 5" key="1">
    <citation type="submission" date="2017-03" db="EMBL/GenBank/DDBJ databases">
        <title>Foreign affairs: Plasmid Transfer between Roseobacters and Rhizobia.</title>
        <authorList>
            <person name="Bartling P."/>
            <person name="Bunk B."/>
            <person name="Overmann J."/>
            <person name="Brinkmann H."/>
            <person name="Petersen J."/>
        </authorList>
    </citation>
    <scope>NUCLEOTIDE SEQUENCE [LARGE SCALE GENOMIC DNA]</scope>
    <source>
        <strain evidence="4 5">MACL11</strain>
    </source>
</reference>
<dbReference type="GO" id="GO:0016814">
    <property type="term" value="F:hydrolase activity, acting on carbon-nitrogen (but not peptide) bonds, in cyclic amidines"/>
    <property type="evidence" value="ECO:0007669"/>
    <property type="project" value="UniProtKB-ARBA"/>
</dbReference>
<dbReference type="Pfam" id="PF07969">
    <property type="entry name" value="Amidohydro_3"/>
    <property type="match status" value="1"/>
</dbReference>
<evidence type="ECO:0000313" key="5">
    <source>
        <dbReference type="Proteomes" id="UP000191135"/>
    </source>
</evidence>
<dbReference type="eggNOG" id="COG0402">
    <property type="taxonomic scope" value="Bacteria"/>
</dbReference>
<dbReference type="AlphaFoldDB" id="A0A1U9Z385"/>
<name>A0A1U9Z385_9HYPH</name>
<dbReference type="GO" id="GO:0019239">
    <property type="term" value="F:deaminase activity"/>
    <property type="evidence" value="ECO:0007669"/>
    <property type="project" value="UniProtKB-ARBA"/>
</dbReference>
<evidence type="ECO:0000259" key="3">
    <source>
        <dbReference type="Pfam" id="PF07969"/>
    </source>
</evidence>
<sequence length="396" mass="41441">MPAQIAVENIRNAKGEPVTLLIEDGQVAGLVPAGTLGIPEMAERVDGGGKMILPGLVDGHIHLDKTLIGLPFIPHIPGETVAKRIAAERKLRRTVALPVAARGGALIEKIAALGTVAIRSHVDIDTEIGLKGLEQVLSLRQSHGHLIDIEIVAFPQSGIMRDPGTAALLHEAVAAGADLVGGLDPAGIDDDVNGHLDAVFAVAAKHNVGVDLHLHDGGALGAFELRQIAERTIALSLQGRVAVSHAFCLGELDDADFGRTSELLARAEISIMTNGPGPVPMPPVKRLQAAGVRVFCGSDNIRDAWSPFGNGDLIERAGIICDRQDFRADDDLERAFALVTEASGAVLGRAEPLSIGAPADFILVDCGSIAETLAERPVARTVFKAGRKIAEAGRLV</sequence>
<dbReference type="NCBIfam" id="NF004636">
    <property type="entry name" value="PRK05985.1"/>
    <property type="match status" value="1"/>
</dbReference>
<dbReference type="OrthoDB" id="9815027at2"/>
<organism evidence="4 5">
    <name type="scientific">Martelella mediterranea DSM 17316</name>
    <dbReference type="NCBI Taxonomy" id="1122214"/>
    <lineage>
        <taxon>Bacteria</taxon>
        <taxon>Pseudomonadati</taxon>
        <taxon>Pseudomonadota</taxon>
        <taxon>Alphaproteobacteria</taxon>
        <taxon>Hyphomicrobiales</taxon>
        <taxon>Aurantimonadaceae</taxon>
        <taxon>Martelella</taxon>
    </lineage>
</organism>
<keyword evidence="5" id="KW-1185">Reference proteome</keyword>
<dbReference type="InterPro" id="IPR013108">
    <property type="entry name" value="Amidohydro_3"/>
</dbReference>
<dbReference type="InterPro" id="IPR052349">
    <property type="entry name" value="Metallo-hydrolase_Enzymes"/>
</dbReference>